<accession>A0ABR2PP53</accession>
<protein>
    <submittedName>
        <fullName evidence="1">Uncharacterized protein</fullName>
    </submittedName>
</protein>
<keyword evidence="2" id="KW-1185">Reference proteome</keyword>
<evidence type="ECO:0000313" key="1">
    <source>
        <dbReference type="EMBL" id="KAK8990190.1"/>
    </source>
</evidence>
<gene>
    <name evidence="1" type="ORF">V6N11_008898</name>
</gene>
<organism evidence="1 2">
    <name type="scientific">Hibiscus sabdariffa</name>
    <name type="common">roselle</name>
    <dbReference type="NCBI Taxonomy" id="183260"/>
    <lineage>
        <taxon>Eukaryota</taxon>
        <taxon>Viridiplantae</taxon>
        <taxon>Streptophyta</taxon>
        <taxon>Embryophyta</taxon>
        <taxon>Tracheophyta</taxon>
        <taxon>Spermatophyta</taxon>
        <taxon>Magnoliopsida</taxon>
        <taxon>eudicotyledons</taxon>
        <taxon>Gunneridae</taxon>
        <taxon>Pentapetalae</taxon>
        <taxon>rosids</taxon>
        <taxon>malvids</taxon>
        <taxon>Malvales</taxon>
        <taxon>Malvaceae</taxon>
        <taxon>Malvoideae</taxon>
        <taxon>Hibiscus</taxon>
    </lineage>
</organism>
<proteinExistence type="predicted"/>
<dbReference type="EMBL" id="JBBPBN010000054">
    <property type="protein sequence ID" value="KAK8990190.1"/>
    <property type="molecule type" value="Genomic_DNA"/>
</dbReference>
<name>A0ABR2PP53_9ROSI</name>
<sequence length="88" mass="10411">MLVSSELESDKLTASKRRSSRDWVRKWNKFGVFPSRILIEKKWMDEGFREIIIPAFLFFFSLRPKSFPDFDLRFTALILRFGSSKSGD</sequence>
<comment type="caution">
    <text evidence="1">The sequence shown here is derived from an EMBL/GenBank/DDBJ whole genome shotgun (WGS) entry which is preliminary data.</text>
</comment>
<dbReference type="Proteomes" id="UP001396334">
    <property type="component" value="Unassembled WGS sequence"/>
</dbReference>
<reference evidence="1 2" key="1">
    <citation type="journal article" date="2024" name="G3 (Bethesda)">
        <title>Genome assembly of Hibiscus sabdariffa L. provides insights into metabolisms of medicinal natural products.</title>
        <authorList>
            <person name="Kim T."/>
        </authorList>
    </citation>
    <scope>NUCLEOTIDE SEQUENCE [LARGE SCALE GENOMIC DNA]</scope>
    <source>
        <strain evidence="1">TK-2024</strain>
        <tissue evidence="1">Old leaves</tissue>
    </source>
</reference>
<evidence type="ECO:0000313" key="2">
    <source>
        <dbReference type="Proteomes" id="UP001396334"/>
    </source>
</evidence>